<dbReference type="AlphaFoldDB" id="A0AAU7NYC6"/>
<keyword evidence="7" id="KW-1185">Reference proteome</keyword>
<dbReference type="Proteomes" id="UP001225378">
    <property type="component" value="Chromosome"/>
</dbReference>
<dbReference type="InterPro" id="IPR012337">
    <property type="entry name" value="RNaseH-like_sf"/>
</dbReference>
<dbReference type="EMBL" id="CP157743">
    <property type="protein sequence ID" value="XBS21960.1"/>
    <property type="molecule type" value="Genomic_DNA"/>
</dbReference>
<evidence type="ECO:0000259" key="5">
    <source>
        <dbReference type="Pfam" id="PF01609"/>
    </source>
</evidence>
<dbReference type="RefSeq" id="WP_349432493.1">
    <property type="nucleotide sequence ID" value="NZ_CP157743.1"/>
</dbReference>
<evidence type="ECO:0000313" key="7">
    <source>
        <dbReference type="Proteomes" id="UP001225378"/>
    </source>
</evidence>
<dbReference type="GO" id="GO:0003677">
    <property type="term" value="F:DNA binding"/>
    <property type="evidence" value="ECO:0007669"/>
    <property type="project" value="UniProtKB-KW"/>
</dbReference>
<accession>A0AAU7NYC6</accession>
<evidence type="ECO:0000313" key="6">
    <source>
        <dbReference type="EMBL" id="XBS21960.1"/>
    </source>
</evidence>
<reference evidence="6 7" key="1">
    <citation type="journal article" date="2024" name="Microbiology">
        <title>Methylomarinum rosea sp. nov., a novel halophilic methanotrophic bacterium from the hypersaline Lake Elton.</title>
        <authorList>
            <person name="Suleimanov R.Z."/>
            <person name="Oshkin I.Y."/>
            <person name="Danilova O.V."/>
            <person name="Suzina N.E."/>
            <person name="Dedysh S.N."/>
        </authorList>
    </citation>
    <scope>NUCLEOTIDE SEQUENCE [LARGE SCALE GENOMIC DNA]</scope>
    <source>
        <strain evidence="6 7">Ch1-1</strain>
    </source>
</reference>
<proteinExistence type="inferred from homology"/>
<dbReference type="PANTHER" id="PTHR33258">
    <property type="entry name" value="TRANSPOSASE INSL FOR INSERTION SEQUENCE ELEMENT IS186A-RELATED"/>
    <property type="match status" value="1"/>
</dbReference>
<comment type="similarity">
    <text evidence="1">Belongs to the transposase 11 family.</text>
</comment>
<dbReference type="KEGG" id="mech:Q9L42_007495"/>
<dbReference type="GO" id="GO:0004803">
    <property type="term" value="F:transposase activity"/>
    <property type="evidence" value="ECO:0007669"/>
    <property type="project" value="InterPro"/>
</dbReference>
<evidence type="ECO:0000256" key="1">
    <source>
        <dbReference type="ARBA" id="ARBA00010075"/>
    </source>
</evidence>
<name>A0AAU7NYC6_9GAMM</name>
<dbReference type="GO" id="GO:0006313">
    <property type="term" value="P:DNA transposition"/>
    <property type="evidence" value="ECO:0007669"/>
    <property type="project" value="InterPro"/>
</dbReference>
<organism evidence="6 7">
    <name type="scientific">Methylomarinum roseum</name>
    <dbReference type="NCBI Taxonomy" id="3067653"/>
    <lineage>
        <taxon>Bacteria</taxon>
        <taxon>Pseudomonadati</taxon>
        <taxon>Pseudomonadota</taxon>
        <taxon>Gammaproteobacteria</taxon>
        <taxon>Methylococcales</taxon>
        <taxon>Methylococcaceae</taxon>
        <taxon>Methylomarinum</taxon>
    </lineage>
</organism>
<evidence type="ECO:0000256" key="3">
    <source>
        <dbReference type="ARBA" id="ARBA00023125"/>
    </source>
</evidence>
<keyword evidence="3" id="KW-0238">DNA-binding</keyword>
<evidence type="ECO:0000256" key="2">
    <source>
        <dbReference type="ARBA" id="ARBA00022578"/>
    </source>
</evidence>
<keyword evidence="4" id="KW-0233">DNA recombination</keyword>
<keyword evidence="2" id="KW-0815">Transposition</keyword>
<dbReference type="SUPFAM" id="SSF53098">
    <property type="entry name" value="Ribonuclease H-like"/>
    <property type="match status" value="1"/>
</dbReference>
<protein>
    <submittedName>
        <fullName evidence="6">IS4 family transposase</fullName>
    </submittedName>
</protein>
<feature type="domain" description="Transposase IS4-like" evidence="5">
    <location>
        <begin position="58"/>
        <end position="308"/>
    </location>
</feature>
<dbReference type="Pfam" id="PF01609">
    <property type="entry name" value="DDE_Tnp_1"/>
    <property type="match status" value="1"/>
</dbReference>
<dbReference type="InterPro" id="IPR002559">
    <property type="entry name" value="Transposase_11"/>
</dbReference>
<gene>
    <name evidence="6" type="ORF">Q9L42_007495</name>
</gene>
<dbReference type="NCBIfam" id="NF033592">
    <property type="entry name" value="transpos_IS4_1"/>
    <property type="match status" value="1"/>
</dbReference>
<sequence>MCDSLEERSGVKLTPQALCDRVNSDGAVRFMESALTKALCEAGGSPLTTQEAAWLAPFPRVLLQDSSQIEVNEALTEAFKGSGGNASTASVKIDFSYDVKNEQAEHIAIRQGADSDQGFAGDLLARVRKADLIIRDLGYFSLDAFAQLMQIGAYFLSRLSYTVNLYETADAPAPIKLIQHINRFGGGGQTMEFSLFIGERQRLPIRLVIYRLPREVYRKRQKAAIKTAKRKGRRVRLSYLKFLKYSVFMTNVPADFWPKEALGTLYRLRWQVELTFKHWKSLFRIDLLKGTRPERIRCLLYGRLIVILVVQKLLALAARQAEDEGRELSFDKAIQWLLRHERFLKAFVARQFDTLISKLLASLGRLFKSKRKRRTTRQLIAQQVGYLDSFSDSPEAGCDSNLAPGSCA</sequence>
<evidence type="ECO:0000256" key="4">
    <source>
        <dbReference type="ARBA" id="ARBA00023172"/>
    </source>
</evidence>
<dbReference type="InterPro" id="IPR047952">
    <property type="entry name" value="Transpos_IS4"/>
</dbReference>
<dbReference type="PANTHER" id="PTHR33258:SF1">
    <property type="entry name" value="TRANSPOSASE INSL FOR INSERTION SEQUENCE ELEMENT IS186A-RELATED"/>
    <property type="match status" value="1"/>
</dbReference>